<evidence type="ECO:0000256" key="2">
    <source>
        <dbReference type="ARBA" id="ARBA00001911"/>
    </source>
</evidence>
<dbReference type="Pfam" id="PF24621">
    <property type="entry name" value="DHQS_C"/>
    <property type="match status" value="1"/>
</dbReference>
<dbReference type="CDD" id="cd08195">
    <property type="entry name" value="DHQS"/>
    <property type="match status" value="1"/>
</dbReference>
<keyword evidence="13 19" id="KW-0547">Nucleotide-binding</keyword>
<evidence type="ECO:0000256" key="12">
    <source>
        <dbReference type="ARBA" id="ARBA00022723"/>
    </source>
</evidence>
<dbReference type="EC" id="4.2.3.4" evidence="8 19"/>
<protein>
    <recommendedName>
        <fullName evidence="9 19">3-dehydroquinate synthase</fullName>
        <shortName evidence="19">DHQS</shortName>
        <ecNumber evidence="8 19">4.2.3.4</ecNumber>
    </recommendedName>
</protein>
<feature type="binding site" evidence="19">
    <location>
        <begin position="168"/>
        <end position="171"/>
    </location>
    <ligand>
        <name>NAD(+)</name>
        <dbReference type="ChEBI" id="CHEBI:57540"/>
    </ligand>
</feature>
<dbReference type="Gene3D" id="3.40.50.1970">
    <property type="match status" value="1"/>
</dbReference>
<evidence type="ECO:0000313" key="22">
    <source>
        <dbReference type="EMBL" id="EEF13877.1"/>
    </source>
</evidence>
<feature type="binding site" evidence="19">
    <location>
        <begin position="128"/>
        <end position="129"/>
    </location>
    <ligand>
        <name>NAD(+)</name>
        <dbReference type="ChEBI" id="CHEBI:57540"/>
    </ligand>
</feature>
<dbReference type="Pfam" id="PF01761">
    <property type="entry name" value="DHQ_synthase"/>
    <property type="match status" value="1"/>
</dbReference>
<feature type="binding site" evidence="19">
    <location>
        <begin position="70"/>
        <end position="75"/>
    </location>
    <ligand>
        <name>NAD(+)</name>
        <dbReference type="ChEBI" id="CHEBI:57540"/>
    </ligand>
</feature>
<evidence type="ECO:0000256" key="8">
    <source>
        <dbReference type="ARBA" id="ARBA00013031"/>
    </source>
</evidence>
<keyword evidence="17 19" id="KW-0456">Lyase</keyword>
<feature type="binding site" evidence="19">
    <location>
        <position position="141"/>
    </location>
    <ligand>
        <name>NAD(+)</name>
        <dbReference type="ChEBI" id="CHEBI:57540"/>
    </ligand>
</feature>
<dbReference type="GO" id="GO:0000166">
    <property type="term" value="F:nucleotide binding"/>
    <property type="evidence" value="ECO:0007669"/>
    <property type="project" value="UniProtKB-KW"/>
</dbReference>
<dbReference type="SUPFAM" id="SSF56796">
    <property type="entry name" value="Dehydroquinate synthase-like"/>
    <property type="match status" value="1"/>
</dbReference>
<comment type="function">
    <text evidence="4 19">Catalyzes the conversion of 3-deoxy-D-arabino-heptulosonate 7-phosphate (DAHP) to dehydroquinate (DHQ).</text>
</comment>
<feature type="binding site" evidence="19">
    <location>
        <position position="183"/>
    </location>
    <ligand>
        <name>Zn(2+)</name>
        <dbReference type="ChEBI" id="CHEBI:29105"/>
    </ligand>
</feature>
<evidence type="ECO:0000256" key="13">
    <source>
        <dbReference type="ARBA" id="ARBA00022741"/>
    </source>
</evidence>
<dbReference type="InterPro" id="IPR056179">
    <property type="entry name" value="DHQS_C"/>
</dbReference>
<evidence type="ECO:0000256" key="5">
    <source>
        <dbReference type="ARBA" id="ARBA00004496"/>
    </source>
</evidence>
<feature type="binding site" evidence="19">
    <location>
        <position position="259"/>
    </location>
    <ligand>
        <name>Zn(2+)</name>
        <dbReference type="ChEBI" id="CHEBI:29105"/>
    </ligand>
</feature>
<evidence type="ECO:0000256" key="18">
    <source>
        <dbReference type="ARBA" id="ARBA00023285"/>
    </source>
</evidence>
<dbReference type="EMBL" id="ACFU01000012">
    <property type="protein sequence ID" value="EEF13877.1"/>
    <property type="molecule type" value="Genomic_DNA"/>
</dbReference>
<dbReference type="Proteomes" id="UP000003082">
    <property type="component" value="Unassembled WGS sequence"/>
</dbReference>
<name>B9D296_CAMRE</name>
<dbReference type="UniPathway" id="UPA00053">
    <property type="reaction ID" value="UER00085"/>
</dbReference>
<dbReference type="PANTHER" id="PTHR43622:SF7">
    <property type="entry name" value="3-DEHYDROQUINATE SYNTHASE, CHLOROPLASTIC"/>
    <property type="match status" value="1"/>
</dbReference>
<dbReference type="NCBIfam" id="TIGR01357">
    <property type="entry name" value="aroB"/>
    <property type="match status" value="1"/>
</dbReference>
<sequence length="354" mass="39401">MDKIKAENKMKIDIKFDGKPGYGVYINELKELKFDAKVAIVTNAKVGGLYLQNLLSRIDCPQKFIISVPDGEEYKNMQTIEAILEQLFVSRLDRSSVIIALGGGVVSDMAGFAASIFERGIKFINIPTTLLAQVDASVGGKTGVNNKFGKNLIGSFYQPSAVYCETGFLKTLEKREFAAGLAEAVKMAITFDEKLFSWMENANLTDEANLQNLIYRCVQIKAAAVEVDEREKGVRAVLNYGHTFAHVIENETNYKKYLHGEAVAIGMNMANALAVKLGLMSEEQKARVAELLVKFDLPISYKVPNASSFYEAFFLDKKAENSAIKFILPRGIGAYEIRKDVPRELVMDVLREFE</sequence>
<feature type="domain" description="3-dehydroquinate synthase C-terminal" evidence="21">
    <location>
        <begin position="180"/>
        <end position="319"/>
    </location>
</feature>
<dbReference type="GO" id="GO:0003856">
    <property type="term" value="F:3-dehydroquinate synthase activity"/>
    <property type="evidence" value="ECO:0007669"/>
    <property type="project" value="UniProtKB-UniRule"/>
</dbReference>
<evidence type="ECO:0000259" key="21">
    <source>
        <dbReference type="Pfam" id="PF24621"/>
    </source>
</evidence>
<keyword evidence="18 19" id="KW-0170">Cobalt</keyword>
<accession>B9D296</accession>
<evidence type="ECO:0000256" key="1">
    <source>
        <dbReference type="ARBA" id="ARBA00001393"/>
    </source>
</evidence>
<keyword evidence="16 19" id="KW-0057">Aromatic amino acid biosynthesis</keyword>
<dbReference type="InterPro" id="IPR030960">
    <property type="entry name" value="DHQS/DOIS_N"/>
</dbReference>
<comment type="cofactor">
    <cofactor evidence="19">
        <name>Co(2+)</name>
        <dbReference type="ChEBI" id="CHEBI:48828"/>
    </cofactor>
    <cofactor evidence="19">
        <name>Zn(2+)</name>
        <dbReference type="ChEBI" id="CHEBI:29105"/>
    </cofactor>
    <text evidence="19">Binds 1 divalent metal cation per subunit. Can use either Co(2+) or Zn(2+).</text>
</comment>
<keyword evidence="10 19" id="KW-0963">Cytoplasm</keyword>
<evidence type="ECO:0000256" key="4">
    <source>
        <dbReference type="ARBA" id="ARBA00003485"/>
    </source>
</evidence>
<dbReference type="InterPro" id="IPR030963">
    <property type="entry name" value="DHQ_synth_fam"/>
</dbReference>
<dbReference type="AlphaFoldDB" id="B9D296"/>
<dbReference type="PANTHER" id="PTHR43622">
    <property type="entry name" value="3-DEHYDROQUINATE SYNTHASE"/>
    <property type="match status" value="1"/>
</dbReference>
<dbReference type="GO" id="GO:0046872">
    <property type="term" value="F:metal ion binding"/>
    <property type="evidence" value="ECO:0007669"/>
    <property type="project" value="UniProtKB-KW"/>
</dbReference>
<evidence type="ECO:0000256" key="7">
    <source>
        <dbReference type="ARBA" id="ARBA00005412"/>
    </source>
</evidence>
<dbReference type="GO" id="GO:0008652">
    <property type="term" value="P:amino acid biosynthetic process"/>
    <property type="evidence" value="ECO:0007669"/>
    <property type="project" value="UniProtKB-KW"/>
</dbReference>
<dbReference type="GO" id="GO:0009423">
    <property type="term" value="P:chorismate biosynthetic process"/>
    <property type="evidence" value="ECO:0007669"/>
    <property type="project" value="UniProtKB-UniRule"/>
</dbReference>
<dbReference type="STRING" id="553218.CAMRE0001_2938"/>
<evidence type="ECO:0000256" key="9">
    <source>
        <dbReference type="ARBA" id="ARBA00017684"/>
    </source>
</evidence>
<feature type="binding site" evidence="19">
    <location>
        <begin position="104"/>
        <end position="108"/>
    </location>
    <ligand>
        <name>NAD(+)</name>
        <dbReference type="ChEBI" id="CHEBI:57540"/>
    </ligand>
</feature>
<evidence type="ECO:0000259" key="20">
    <source>
        <dbReference type="Pfam" id="PF01761"/>
    </source>
</evidence>
<evidence type="ECO:0000313" key="23">
    <source>
        <dbReference type="Proteomes" id="UP000003082"/>
    </source>
</evidence>
<keyword evidence="11 19" id="KW-0028">Amino-acid biosynthesis</keyword>
<comment type="cofactor">
    <cofactor evidence="3">
        <name>Zn(2+)</name>
        <dbReference type="ChEBI" id="CHEBI:29105"/>
    </cofactor>
</comment>
<dbReference type="InterPro" id="IPR050071">
    <property type="entry name" value="Dehydroquinate_synthase"/>
</dbReference>
<comment type="cofactor">
    <cofactor evidence="2 19">
        <name>NAD(+)</name>
        <dbReference type="ChEBI" id="CHEBI:57540"/>
    </cofactor>
</comment>
<dbReference type="HAMAP" id="MF_00110">
    <property type="entry name" value="DHQ_synthase"/>
    <property type="match status" value="1"/>
</dbReference>
<gene>
    <name evidence="19 22" type="primary">aroB</name>
    <name evidence="22" type="ORF">CAMRE0001_2938</name>
</gene>
<evidence type="ECO:0000256" key="17">
    <source>
        <dbReference type="ARBA" id="ARBA00023239"/>
    </source>
</evidence>
<dbReference type="eggNOG" id="COG0337">
    <property type="taxonomic scope" value="Bacteria"/>
</dbReference>
<evidence type="ECO:0000256" key="11">
    <source>
        <dbReference type="ARBA" id="ARBA00022605"/>
    </source>
</evidence>
<feature type="binding site" evidence="19">
    <location>
        <position position="242"/>
    </location>
    <ligand>
        <name>Zn(2+)</name>
        <dbReference type="ChEBI" id="CHEBI:29105"/>
    </ligand>
</feature>
<keyword evidence="14 19" id="KW-0862">Zinc</keyword>
<reference evidence="22 23" key="1">
    <citation type="submission" date="2008-08" db="EMBL/GenBank/DDBJ databases">
        <authorList>
            <person name="Madupu R."/>
            <person name="Durkin A.S."/>
            <person name="Torralba M."/>
            <person name="Methe B."/>
            <person name="Sutton G.G."/>
            <person name="Strausberg R.L."/>
            <person name="Nelson K.E."/>
        </authorList>
    </citation>
    <scope>NUCLEOTIDE SEQUENCE [LARGE SCALE GENOMIC DNA]</scope>
    <source>
        <strain evidence="22 23">RM3267</strain>
    </source>
</reference>
<evidence type="ECO:0000256" key="14">
    <source>
        <dbReference type="ARBA" id="ARBA00022833"/>
    </source>
</evidence>
<evidence type="ECO:0000256" key="10">
    <source>
        <dbReference type="ARBA" id="ARBA00022490"/>
    </source>
</evidence>
<keyword evidence="12 19" id="KW-0479">Metal-binding</keyword>
<dbReference type="OrthoDB" id="9806583at2"/>
<organism evidence="22 23">
    <name type="scientific">Campylobacter rectus RM3267</name>
    <dbReference type="NCBI Taxonomy" id="553218"/>
    <lineage>
        <taxon>Bacteria</taxon>
        <taxon>Pseudomonadati</taxon>
        <taxon>Campylobacterota</taxon>
        <taxon>Epsilonproteobacteria</taxon>
        <taxon>Campylobacterales</taxon>
        <taxon>Campylobacteraceae</taxon>
        <taxon>Campylobacter</taxon>
    </lineage>
</organism>
<comment type="caution">
    <text evidence="22">The sequence shown here is derived from an EMBL/GenBank/DDBJ whole genome shotgun (WGS) entry which is preliminary data.</text>
</comment>
<comment type="subcellular location">
    <subcellularLocation>
        <location evidence="5 19">Cytoplasm</location>
    </subcellularLocation>
</comment>
<feature type="domain" description="3-dehydroquinate synthase N-terminal" evidence="20">
    <location>
        <begin position="66"/>
        <end position="178"/>
    </location>
</feature>
<dbReference type="Gene3D" id="1.20.1090.10">
    <property type="entry name" value="Dehydroquinate synthase-like - alpha domain"/>
    <property type="match status" value="1"/>
</dbReference>
<evidence type="ECO:0000256" key="19">
    <source>
        <dbReference type="HAMAP-Rule" id="MF_00110"/>
    </source>
</evidence>
<dbReference type="GO" id="GO:0005737">
    <property type="term" value="C:cytoplasm"/>
    <property type="evidence" value="ECO:0007669"/>
    <property type="project" value="UniProtKB-SubCell"/>
</dbReference>
<keyword evidence="23" id="KW-1185">Reference proteome</keyword>
<evidence type="ECO:0000256" key="15">
    <source>
        <dbReference type="ARBA" id="ARBA00023027"/>
    </source>
</evidence>
<keyword evidence="15 19" id="KW-0520">NAD</keyword>
<evidence type="ECO:0000256" key="6">
    <source>
        <dbReference type="ARBA" id="ARBA00004661"/>
    </source>
</evidence>
<dbReference type="InterPro" id="IPR016037">
    <property type="entry name" value="DHQ_synth_AroB"/>
</dbReference>
<dbReference type="GO" id="GO:0009073">
    <property type="term" value="P:aromatic amino acid family biosynthetic process"/>
    <property type="evidence" value="ECO:0007669"/>
    <property type="project" value="UniProtKB-KW"/>
</dbReference>
<proteinExistence type="inferred from homology"/>
<evidence type="ECO:0000256" key="16">
    <source>
        <dbReference type="ARBA" id="ARBA00023141"/>
    </source>
</evidence>
<comment type="catalytic activity">
    <reaction evidence="1 19">
        <text>7-phospho-2-dehydro-3-deoxy-D-arabino-heptonate = 3-dehydroquinate + phosphate</text>
        <dbReference type="Rhea" id="RHEA:21968"/>
        <dbReference type="ChEBI" id="CHEBI:32364"/>
        <dbReference type="ChEBI" id="CHEBI:43474"/>
        <dbReference type="ChEBI" id="CHEBI:58394"/>
        <dbReference type="EC" id="4.2.3.4"/>
    </reaction>
</comment>
<comment type="pathway">
    <text evidence="6 19">Metabolic intermediate biosynthesis; chorismate biosynthesis; chorismate from D-erythrose 4-phosphate and phosphoenolpyruvate: step 2/7.</text>
</comment>
<dbReference type="FunFam" id="3.40.50.1970:FF:000007">
    <property type="entry name" value="Pentafunctional AROM polypeptide"/>
    <property type="match status" value="1"/>
</dbReference>
<feature type="binding site" evidence="19">
    <location>
        <position position="150"/>
    </location>
    <ligand>
        <name>NAD(+)</name>
        <dbReference type="ChEBI" id="CHEBI:57540"/>
    </ligand>
</feature>
<dbReference type="PIRSF" id="PIRSF001455">
    <property type="entry name" value="DHQ_synth"/>
    <property type="match status" value="1"/>
</dbReference>
<comment type="similarity">
    <text evidence="7 19">Belongs to the sugar phosphate cyclases superfamily. Dehydroquinate synthase family.</text>
</comment>
<evidence type="ECO:0000256" key="3">
    <source>
        <dbReference type="ARBA" id="ARBA00001947"/>
    </source>
</evidence>